<gene>
    <name evidence="3" type="ORF">PG915_18575</name>
</gene>
<keyword evidence="1" id="KW-0378">Hydrolase</keyword>
<dbReference type="GO" id="GO:0000272">
    <property type="term" value="P:polysaccharide catabolic process"/>
    <property type="evidence" value="ECO:0007669"/>
    <property type="project" value="TreeGrafter"/>
</dbReference>
<comment type="similarity">
    <text evidence="2">Belongs to the glycosyl hydrolase 88 family.</text>
</comment>
<dbReference type="GO" id="GO:0052757">
    <property type="term" value="F:chondroitin hydrolase activity"/>
    <property type="evidence" value="ECO:0007669"/>
    <property type="project" value="TreeGrafter"/>
</dbReference>
<evidence type="ECO:0000313" key="3">
    <source>
        <dbReference type="EMBL" id="XCD18755.1"/>
    </source>
</evidence>
<dbReference type="InterPro" id="IPR052369">
    <property type="entry name" value="UG_Glycosaminoglycan_Hydrolase"/>
</dbReference>
<dbReference type="InterPro" id="IPR008928">
    <property type="entry name" value="6-hairpin_glycosidase_sf"/>
</dbReference>
<sequence>MDSEKTWANDAWKSVFEKVKFTSEDISVQFPSMTSEGCYEDTHAPWAWVVGFWPGLLWLLYEKEHYQPFKDIAIAREKTMDGSLDEYVNIHHDVGFMWQLTSIKQYELFGNERSKNRALRAASHLASRFNINGRFLTAWNKNDVSAADPRGLSIIDSMMNLPLLYWAADQLDAPRFKLIAMAHADTVLKEFIRPDGSVRHMVEFDYMTGDVKSYYGGQGYNEDSAWSRGASWAVHGCALSYKYTKEPRYLEAAMRTADFFIDQLPEDSVPHWDFRSPRDENTPRDTSAAACAASGMLLISELIEDETKKAHYFDAANRILKSLYDNYCTVGDDGQQGILTGGAFNCPKGLGVNCSLIYGDYYFVEALSKLVTKLSSEKEASIAEETAI</sequence>
<dbReference type="KEGG" id="vck:PG915_18575"/>
<name>A0AAU8BPX8_9VIBR</name>
<dbReference type="Gene3D" id="1.50.10.10">
    <property type="match status" value="1"/>
</dbReference>
<reference evidence="3" key="1">
    <citation type="submission" date="2023-01" db="EMBL/GenBank/DDBJ databases">
        <title>Vibrio sp. CB1-14 genome sequencing.</title>
        <authorList>
            <person name="Otstavnykh N."/>
            <person name="Isaeva M."/>
            <person name="Meleshko D."/>
        </authorList>
    </citation>
    <scope>NUCLEOTIDE SEQUENCE</scope>
    <source>
        <strain evidence="3">CB1-14</strain>
    </source>
</reference>
<dbReference type="SUPFAM" id="SSF48208">
    <property type="entry name" value="Six-hairpin glycosidases"/>
    <property type="match status" value="1"/>
</dbReference>
<dbReference type="InterPro" id="IPR012341">
    <property type="entry name" value="6hp_glycosidase-like_sf"/>
</dbReference>
<organism evidence="3">
    <name type="scientific">Vibrio chaetopteri</name>
    <dbReference type="NCBI Taxonomy" id="3016528"/>
    <lineage>
        <taxon>Bacteria</taxon>
        <taxon>Pseudomonadati</taxon>
        <taxon>Pseudomonadota</taxon>
        <taxon>Gammaproteobacteria</taxon>
        <taxon>Vibrionales</taxon>
        <taxon>Vibrionaceae</taxon>
        <taxon>Vibrio</taxon>
    </lineage>
</organism>
<dbReference type="EMBL" id="CP115921">
    <property type="protein sequence ID" value="XCD18755.1"/>
    <property type="molecule type" value="Genomic_DNA"/>
</dbReference>
<accession>A0AAU8BPX8</accession>
<evidence type="ECO:0008006" key="4">
    <source>
        <dbReference type="Google" id="ProtNLM"/>
    </source>
</evidence>
<dbReference type="AlphaFoldDB" id="A0AAU8BPX8"/>
<protein>
    <recommendedName>
        <fullName evidence="4">Unsaturated glucuronyl hydrolase</fullName>
    </recommendedName>
</protein>
<dbReference type="RefSeq" id="WP_353499897.1">
    <property type="nucleotide sequence ID" value="NZ_CP115921.1"/>
</dbReference>
<dbReference type="PANTHER" id="PTHR36845">
    <property type="entry name" value="HYDROLASE, PUTATIVE (AFU_ORTHOLOGUE AFUA_7G05090)-RELATED"/>
    <property type="match status" value="1"/>
</dbReference>
<evidence type="ECO:0000256" key="1">
    <source>
        <dbReference type="ARBA" id="ARBA00022801"/>
    </source>
</evidence>
<dbReference type="PANTHER" id="PTHR36845:SF1">
    <property type="entry name" value="HYDROLASE, PUTATIVE (AFU_ORTHOLOGUE AFUA_7G05090)-RELATED"/>
    <property type="match status" value="1"/>
</dbReference>
<proteinExistence type="inferred from homology"/>
<evidence type="ECO:0000256" key="2">
    <source>
        <dbReference type="ARBA" id="ARBA00038358"/>
    </source>
</evidence>